<dbReference type="InterPro" id="IPR051454">
    <property type="entry name" value="RNA/ubiquinone_mod_enzymes"/>
</dbReference>
<dbReference type="RefSeq" id="WP_124789222.1">
    <property type="nucleotide sequence ID" value="NZ_RQYN01000004.1"/>
</dbReference>
<dbReference type="InterPro" id="IPR001539">
    <property type="entry name" value="Peptidase_U32"/>
</dbReference>
<dbReference type="Pfam" id="PF12392">
    <property type="entry name" value="DUF3656"/>
    <property type="match status" value="1"/>
</dbReference>
<evidence type="ECO:0000313" key="3">
    <source>
        <dbReference type="Proteomes" id="UP000279860"/>
    </source>
</evidence>
<dbReference type="InterPro" id="IPR020988">
    <property type="entry name" value="Pept_U32_collagenase"/>
</dbReference>
<reference evidence="2 3" key="1">
    <citation type="submission" date="2018-11" db="EMBL/GenBank/DDBJ databases">
        <title>Genomes From Bacteria Associated with the Canine Oral Cavity: a Test Case for Automated Genome-Based Taxonomic Assignment.</title>
        <authorList>
            <person name="Coil D.A."/>
            <person name="Jospin G."/>
            <person name="Darling A.E."/>
            <person name="Wallis C."/>
            <person name="Davis I.J."/>
            <person name="Harris S."/>
            <person name="Eisen J.A."/>
            <person name="Holcombe L.J."/>
            <person name="O'Flynn C."/>
        </authorList>
    </citation>
    <scope>NUCLEOTIDE SEQUENCE [LARGE SCALE GENOMIC DNA]</scope>
    <source>
        <strain evidence="2 3">OH1426_COT-023</strain>
    </source>
</reference>
<dbReference type="EMBL" id="RQYN01000004">
    <property type="protein sequence ID" value="RRD78434.1"/>
    <property type="molecule type" value="Genomic_DNA"/>
</dbReference>
<accession>A0A3P1Z5A9</accession>
<evidence type="ECO:0000259" key="1">
    <source>
        <dbReference type="Pfam" id="PF12392"/>
    </source>
</evidence>
<gene>
    <name evidence="2" type="ORF">EII41_02025</name>
</gene>
<evidence type="ECO:0000313" key="2">
    <source>
        <dbReference type="EMBL" id="RRD78434.1"/>
    </source>
</evidence>
<dbReference type="PANTHER" id="PTHR30217">
    <property type="entry name" value="PEPTIDASE U32 FAMILY"/>
    <property type="match status" value="1"/>
</dbReference>
<dbReference type="AlphaFoldDB" id="A0A3P1Z5A9"/>
<dbReference type="Proteomes" id="UP000279860">
    <property type="component" value="Unassembled WGS sequence"/>
</dbReference>
<sequence>MMIAQPIELLAPAKDLLCGKEAVLHGADAVYIGAPKFGARAAAGNSLDDIRALCDFAHIYNVKIYVALNTILRDEELTDAERMIHRLYDAGADALIVQDMGITRLDIPPIPLHASTQMDNCTPEKVAFLGRTGFEQVVLARELTLEEIRKIAAHVPNVTLEAFVHGALCVSYSGRCYLSQALTGRSANRGACAQCCRLPYTMVDADGKTIASGKHLLSLRDMNRSDDLETMMNAGVTSFKIEGRLKDMSYVKNITAFYRRHLDAIMAKHPKFFGASAGRSSFTFEPRPEKSFNRGFTGYFLHGREAEITSFDTPKSIGEPVGTVKDVQGRSLTVSGLKPLHNGDGLVFLNTRGELEGFRVNRTEAHRVFPAQMPSVKSKTVLYRNFDHDFEAMLAKPSAERKIKVTMEWSDCLAGFALTITDETDACVTVVRPFAHEPARKPQSDNIRVQLSKLGGTPFEAQDVTVTMCENYFVPSSLLSEMRREAVEKLLAVRRIRYPRRYAKRPAGDETVAFPSATLDYTANIYNSEAEAFYRRHGVQRLERAYEEKPLDGVPLMYTKHCLRYSMGWCPVHQKRKSPYREPFYLKYKETSLRLEFDCRRCEMRVLLTPSASPETS</sequence>
<protein>
    <submittedName>
        <fullName evidence="2">U32 family peptidase</fullName>
    </submittedName>
</protein>
<dbReference type="PROSITE" id="PS01276">
    <property type="entry name" value="PEPTIDASE_U32"/>
    <property type="match status" value="1"/>
</dbReference>
<name>A0A3P1Z5A9_TANFO</name>
<comment type="caution">
    <text evidence="2">The sequence shown here is derived from an EMBL/GenBank/DDBJ whole genome shotgun (WGS) entry which is preliminary data.</text>
</comment>
<proteinExistence type="predicted"/>
<dbReference type="PANTHER" id="PTHR30217:SF10">
    <property type="entry name" value="23S RRNA 5-HYDROXYCYTIDINE C2501 SYNTHASE"/>
    <property type="match status" value="1"/>
</dbReference>
<feature type="domain" description="Peptidase U32 collagenase" evidence="1">
    <location>
        <begin position="382"/>
        <end position="494"/>
    </location>
</feature>
<organism evidence="2 3">
    <name type="scientific">Tannerella forsythia</name>
    <name type="common">Bacteroides forsythus</name>
    <dbReference type="NCBI Taxonomy" id="28112"/>
    <lineage>
        <taxon>Bacteria</taxon>
        <taxon>Pseudomonadati</taxon>
        <taxon>Bacteroidota</taxon>
        <taxon>Bacteroidia</taxon>
        <taxon>Bacteroidales</taxon>
        <taxon>Tannerellaceae</taxon>
        <taxon>Tannerella</taxon>
    </lineage>
</organism>
<dbReference type="Pfam" id="PF01136">
    <property type="entry name" value="Peptidase_U32"/>
    <property type="match status" value="1"/>
</dbReference>